<feature type="domain" description="GDP-fucose pyrophosphorylase" evidence="3">
    <location>
        <begin position="1"/>
        <end position="274"/>
    </location>
</feature>
<reference evidence="4 5" key="2">
    <citation type="submission" date="2018-11" db="EMBL/GenBank/DDBJ databases">
        <authorList>
            <consortium name="Pathogen Informatics"/>
        </authorList>
    </citation>
    <scope>NUCLEOTIDE SEQUENCE [LARGE SCALE GENOMIC DNA]</scope>
</reference>
<keyword evidence="5" id="KW-1185">Reference proteome</keyword>
<evidence type="ECO:0000259" key="3">
    <source>
        <dbReference type="Pfam" id="PF07959"/>
    </source>
</evidence>
<dbReference type="Proteomes" id="UP000267096">
    <property type="component" value="Unassembled WGS sequence"/>
</dbReference>
<dbReference type="PANTHER" id="PTHR15045:SF1">
    <property type="entry name" value="FUCOSE-1-PHOSPHATE GUANYLYLTRANSFERASE"/>
    <property type="match status" value="1"/>
</dbReference>
<protein>
    <submittedName>
        <fullName evidence="6">Fucose-1-phosphate guanylyltransferase (inferred by orthology to a human protein)</fullName>
    </submittedName>
</protein>
<name>A0A0M3KFU6_ANISI</name>
<dbReference type="GO" id="GO:0042350">
    <property type="term" value="P:GDP-L-fucose biosynthetic process"/>
    <property type="evidence" value="ECO:0007669"/>
    <property type="project" value="UniProtKB-ARBA"/>
</dbReference>
<evidence type="ECO:0000256" key="2">
    <source>
        <dbReference type="ARBA" id="ARBA00022741"/>
    </source>
</evidence>
<sequence>MKSPGVVVCASDTLEYIPDPTKSFPLVDIILFAHHSTITIAKQHGVYVLKNNRLWRVLQKPNEDELRANEALFLNETQSEHTDVASGKQCEKLNREELALTDSFYIISMNIADSLIKLLHKTSVTIECETCCYGDYLRPLGESPLWDYLQCSDERLALARKTFADLFRGKTTEVVQLPRNSFFHFGTIPELLNHFAVASVFLNRFQITDPHKCLYSVLDGSQIEIGEKSIVEFCEFNRGAKIGNSCLISSCSSDRYVVLPDGICLTTIILNQDQTRLSSAKIRLWNFASSNAEPKSVTVA</sequence>
<dbReference type="AlphaFoldDB" id="A0A0M3KFU6"/>
<dbReference type="PANTHER" id="PTHR15045">
    <property type="entry name" value="FUCOSE-1-PHOSPHATE GUANYLYLTRANSFERASE"/>
    <property type="match status" value="1"/>
</dbReference>
<accession>A0A0M3KFU6</accession>
<dbReference type="WBParaSite" id="ASIM_0001985701-mRNA-1">
    <property type="protein sequence ID" value="ASIM_0001985701-mRNA-1"/>
    <property type="gene ID" value="ASIM_0001985701"/>
</dbReference>
<evidence type="ECO:0000313" key="4">
    <source>
        <dbReference type="EMBL" id="VDK68363.1"/>
    </source>
</evidence>
<keyword evidence="2" id="KW-0547">Nucleotide-binding</keyword>
<dbReference type="Pfam" id="PF07959">
    <property type="entry name" value="Fucose_pyrophosphorylase"/>
    <property type="match status" value="1"/>
</dbReference>
<reference evidence="6" key="1">
    <citation type="submission" date="2017-02" db="UniProtKB">
        <authorList>
            <consortium name="WormBaseParasite"/>
        </authorList>
    </citation>
    <scope>IDENTIFICATION</scope>
</reference>
<dbReference type="OrthoDB" id="10062280at2759"/>
<evidence type="ECO:0000313" key="6">
    <source>
        <dbReference type="WBParaSite" id="ASIM_0001985701-mRNA-1"/>
    </source>
</evidence>
<dbReference type="EMBL" id="UYRR01036895">
    <property type="protein sequence ID" value="VDK68363.1"/>
    <property type="molecule type" value="Genomic_DNA"/>
</dbReference>
<dbReference type="GO" id="GO:0016772">
    <property type="term" value="F:transferase activity, transferring phosphorus-containing groups"/>
    <property type="evidence" value="ECO:0007669"/>
    <property type="project" value="InterPro"/>
</dbReference>
<proteinExistence type="predicted"/>
<evidence type="ECO:0000313" key="5">
    <source>
        <dbReference type="Proteomes" id="UP000267096"/>
    </source>
</evidence>
<dbReference type="InterPro" id="IPR012887">
    <property type="entry name" value="GDP_fucose_pyrophosphorylase"/>
</dbReference>
<keyword evidence="1" id="KW-0808">Transferase</keyword>
<gene>
    <name evidence="4" type="ORF">ASIM_LOCUS19244</name>
</gene>
<evidence type="ECO:0000256" key="1">
    <source>
        <dbReference type="ARBA" id="ARBA00022679"/>
    </source>
</evidence>
<dbReference type="GO" id="GO:0000166">
    <property type="term" value="F:nucleotide binding"/>
    <property type="evidence" value="ECO:0007669"/>
    <property type="project" value="UniProtKB-KW"/>
</dbReference>
<organism evidence="6">
    <name type="scientific">Anisakis simplex</name>
    <name type="common">Herring worm</name>
    <dbReference type="NCBI Taxonomy" id="6269"/>
    <lineage>
        <taxon>Eukaryota</taxon>
        <taxon>Metazoa</taxon>
        <taxon>Ecdysozoa</taxon>
        <taxon>Nematoda</taxon>
        <taxon>Chromadorea</taxon>
        <taxon>Rhabditida</taxon>
        <taxon>Spirurina</taxon>
        <taxon>Ascaridomorpha</taxon>
        <taxon>Ascaridoidea</taxon>
        <taxon>Anisakidae</taxon>
        <taxon>Anisakis</taxon>
        <taxon>Anisakis simplex complex</taxon>
    </lineage>
</organism>